<protein>
    <recommendedName>
        <fullName evidence="9">D,D-heptose 1,7-bisphosphate phosphatase</fullName>
    </recommendedName>
</protein>
<feature type="domain" description="Nucleotidyl transferase" evidence="10">
    <location>
        <begin position="7"/>
        <end position="224"/>
    </location>
</feature>
<dbReference type="Proteomes" id="UP000260943">
    <property type="component" value="Unassembled WGS sequence"/>
</dbReference>
<dbReference type="GO" id="GO:0016791">
    <property type="term" value="F:phosphatase activity"/>
    <property type="evidence" value="ECO:0007669"/>
    <property type="project" value="InterPro"/>
</dbReference>
<dbReference type="Gene3D" id="3.40.50.1000">
    <property type="entry name" value="HAD superfamily/HAD-like"/>
    <property type="match status" value="1"/>
</dbReference>
<keyword evidence="5" id="KW-0963">Cytoplasm</keyword>
<dbReference type="SUPFAM" id="SSF53448">
    <property type="entry name" value="Nucleotide-diphospho-sugar transferases"/>
    <property type="match status" value="1"/>
</dbReference>
<dbReference type="InterPro" id="IPR004446">
    <property type="entry name" value="Heptose_bisP_phosphatase"/>
</dbReference>
<dbReference type="GO" id="GO:0005975">
    <property type="term" value="P:carbohydrate metabolic process"/>
    <property type="evidence" value="ECO:0007669"/>
    <property type="project" value="InterPro"/>
</dbReference>
<sequence length="393" mass="43445">MRPYREAIVLAGGFGTRLAHVVPDVCKPMAPVAGRPFLRFIMDQLAAFGFDRVVVADGYRREQIEDFFGPAYRGMAIEYSPEDTPLFTGGAVKRALGRCKSDWVFVLNGDTWLDFDFAAMEAAACDAPDSVSAVIAVKRMRGFERYGTVDVDACGSLTAFHEKRPCEEGLINAGVYLLRRDALDDMPEKFSLESDYFECVVGDGALRAVECAGGFIDIGVPEDYELAQTMLAPLAKSWRLAMFDRDGTINVDTGHLHEPEKLELIPSTVDIMRGYSDDPDYKVVVVTNQAGIAKGLYTEADMRNLHRYMEDELEKLGVHVDAWYFCPHHPDYTGPCECRKPAPGMLLAAMRDFDANSTGCVMFGDKTSDEVAAKAACVAFEWAGEALSFDKHI</sequence>
<dbReference type="NCBIfam" id="TIGR01656">
    <property type="entry name" value="Histidinol-ppas"/>
    <property type="match status" value="1"/>
</dbReference>
<dbReference type="InterPro" id="IPR013954">
    <property type="entry name" value="PNK3P"/>
</dbReference>
<evidence type="ECO:0000256" key="1">
    <source>
        <dbReference type="ARBA" id="ARBA00001946"/>
    </source>
</evidence>
<dbReference type="AlphaFoldDB" id="A0A3E4QX35"/>
<reference evidence="11 12" key="1">
    <citation type="submission" date="2018-08" db="EMBL/GenBank/DDBJ databases">
        <title>A genome reference for cultivated species of the human gut microbiota.</title>
        <authorList>
            <person name="Zou Y."/>
            <person name="Xue W."/>
            <person name="Luo G."/>
        </authorList>
    </citation>
    <scope>NUCLEOTIDE SEQUENCE [LARGE SCALE GENOMIC DNA]</scope>
    <source>
        <strain evidence="11 12">TF08-14</strain>
    </source>
</reference>
<name>A0A3E4QX35_9ACTN</name>
<keyword evidence="8" id="KW-0119">Carbohydrate metabolism</keyword>
<dbReference type="PANTHER" id="PTHR42891">
    <property type="entry name" value="D-GLYCERO-BETA-D-MANNO-HEPTOSE-1,7-BISPHOSPHATE 7-PHOSPHATASE"/>
    <property type="match status" value="1"/>
</dbReference>
<dbReference type="RefSeq" id="WP_117679015.1">
    <property type="nucleotide sequence ID" value="NZ_QSRJ01000002.1"/>
</dbReference>
<dbReference type="InterPro" id="IPR023214">
    <property type="entry name" value="HAD_sf"/>
</dbReference>
<dbReference type="SUPFAM" id="SSF56784">
    <property type="entry name" value="HAD-like"/>
    <property type="match status" value="1"/>
</dbReference>
<dbReference type="EMBL" id="QSRJ01000002">
    <property type="protein sequence ID" value="RGL11667.1"/>
    <property type="molecule type" value="Genomic_DNA"/>
</dbReference>
<dbReference type="PANTHER" id="PTHR42891:SF1">
    <property type="entry name" value="D-GLYCERO-BETA-D-MANNO-HEPTOSE-1,7-BISPHOSPHATE 7-PHOSPHATASE"/>
    <property type="match status" value="1"/>
</dbReference>
<dbReference type="CDD" id="cd07503">
    <property type="entry name" value="HAD_HisB-N"/>
    <property type="match status" value="1"/>
</dbReference>
<dbReference type="InterPro" id="IPR006549">
    <property type="entry name" value="HAD-SF_hydro_IIIA"/>
</dbReference>
<dbReference type="InterPro" id="IPR036412">
    <property type="entry name" value="HAD-like_sf"/>
</dbReference>
<evidence type="ECO:0000256" key="3">
    <source>
        <dbReference type="ARBA" id="ARBA00005628"/>
    </source>
</evidence>
<evidence type="ECO:0000256" key="2">
    <source>
        <dbReference type="ARBA" id="ARBA00004496"/>
    </source>
</evidence>
<comment type="similarity">
    <text evidence="3">Belongs to the GmhB family.</text>
</comment>
<keyword evidence="7 11" id="KW-0378">Hydrolase</keyword>
<comment type="caution">
    <text evidence="11">The sequence shown here is derived from an EMBL/GenBank/DDBJ whole genome shotgun (WGS) entry which is preliminary data.</text>
</comment>
<organism evidence="11 12">
    <name type="scientific">Collinsella tanakaei</name>
    <dbReference type="NCBI Taxonomy" id="626935"/>
    <lineage>
        <taxon>Bacteria</taxon>
        <taxon>Bacillati</taxon>
        <taxon>Actinomycetota</taxon>
        <taxon>Coriobacteriia</taxon>
        <taxon>Coriobacteriales</taxon>
        <taxon>Coriobacteriaceae</taxon>
        <taxon>Collinsella</taxon>
    </lineage>
</organism>
<evidence type="ECO:0000256" key="5">
    <source>
        <dbReference type="ARBA" id="ARBA00022490"/>
    </source>
</evidence>
<evidence type="ECO:0000313" key="12">
    <source>
        <dbReference type="Proteomes" id="UP000260943"/>
    </source>
</evidence>
<evidence type="ECO:0000256" key="9">
    <source>
        <dbReference type="ARBA" id="ARBA00031828"/>
    </source>
</evidence>
<dbReference type="NCBIfam" id="TIGR01662">
    <property type="entry name" value="HAD-SF-IIIA"/>
    <property type="match status" value="1"/>
</dbReference>
<dbReference type="CDD" id="cd06915">
    <property type="entry name" value="NTP_transferase_WcbM_like"/>
    <property type="match status" value="1"/>
</dbReference>
<evidence type="ECO:0000256" key="8">
    <source>
        <dbReference type="ARBA" id="ARBA00023277"/>
    </source>
</evidence>
<dbReference type="InterPro" id="IPR006543">
    <property type="entry name" value="Histidinol-phos"/>
</dbReference>
<keyword evidence="6" id="KW-0479">Metal-binding</keyword>
<comment type="subunit">
    <text evidence="4">Monomer.</text>
</comment>
<comment type="subcellular location">
    <subcellularLocation>
        <location evidence="2">Cytoplasm</location>
    </subcellularLocation>
</comment>
<evidence type="ECO:0000256" key="4">
    <source>
        <dbReference type="ARBA" id="ARBA00011245"/>
    </source>
</evidence>
<gene>
    <name evidence="11" type="ORF">DXC81_02460</name>
</gene>
<evidence type="ECO:0000313" key="11">
    <source>
        <dbReference type="EMBL" id="RGL11667.1"/>
    </source>
</evidence>
<evidence type="ECO:0000259" key="10">
    <source>
        <dbReference type="Pfam" id="PF00483"/>
    </source>
</evidence>
<dbReference type="Gene3D" id="3.90.550.10">
    <property type="entry name" value="Spore Coat Polysaccharide Biosynthesis Protein SpsA, Chain A"/>
    <property type="match status" value="1"/>
</dbReference>
<dbReference type="Pfam" id="PF00483">
    <property type="entry name" value="NTP_transferase"/>
    <property type="match status" value="1"/>
</dbReference>
<evidence type="ECO:0000256" key="7">
    <source>
        <dbReference type="ARBA" id="ARBA00022801"/>
    </source>
</evidence>
<dbReference type="Pfam" id="PF08645">
    <property type="entry name" value="PNK3P"/>
    <property type="match status" value="1"/>
</dbReference>
<dbReference type="InterPro" id="IPR029044">
    <property type="entry name" value="Nucleotide-diphossugar_trans"/>
</dbReference>
<comment type="cofactor">
    <cofactor evidence="1">
        <name>Mg(2+)</name>
        <dbReference type="ChEBI" id="CHEBI:18420"/>
    </cofactor>
</comment>
<evidence type="ECO:0000256" key="6">
    <source>
        <dbReference type="ARBA" id="ARBA00022723"/>
    </source>
</evidence>
<accession>A0A3E4QX35</accession>
<dbReference type="GO" id="GO:0005737">
    <property type="term" value="C:cytoplasm"/>
    <property type="evidence" value="ECO:0007669"/>
    <property type="project" value="UniProtKB-SubCell"/>
</dbReference>
<dbReference type="InterPro" id="IPR005835">
    <property type="entry name" value="NTP_transferase_dom"/>
</dbReference>
<proteinExistence type="inferred from homology"/>
<dbReference type="GO" id="GO:0046872">
    <property type="term" value="F:metal ion binding"/>
    <property type="evidence" value="ECO:0007669"/>
    <property type="project" value="UniProtKB-KW"/>
</dbReference>